<reference evidence="6 7" key="1">
    <citation type="submission" date="2023-09" db="EMBL/GenBank/DDBJ databases">
        <authorList>
            <person name="Rey-Velasco X."/>
        </authorList>
    </citation>
    <scope>NUCLEOTIDE SEQUENCE [LARGE SCALE GENOMIC DNA]</scope>
    <source>
        <strain evidence="6 7">F158</strain>
    </source>
</reference>
<dbReference type="InterPro" id="IPR000286">
    <property type="entry name" value="HDACs"/>
</dbReference>
<proteinExistence type="inferred from homology"/>
<dbReference type="InterPro" id="IPR037138">
    <property type="entry name" value="His_deacetylse_dom_sf"/>
</dbReference>
<dbReference type="PANTHER" id="PTHR10625:SF10">
    <property type="entry name" value="HISTONE DEACETYLASE HDAC1"/>
    <property type="match status" value="1"/>
</dbReference>
<dbReference type="RefSeq" id="WP_311690682.1">
    <property type="nucleotide sequence ID" value="NZ_JAVRHL010000002.1"/>
</dbReference>
<evidence type="ECO:0000256" key="3">
    <source>
        <dbReference type="ARBA" id="ARBA00020218"/>
    </source>
</evidence>
<dbReference type="Proteomes" id="UP001265259">
    <property type="component" value="Unassembled WGS sequence"/>
</dbReference>
<evidence type="ECO:0000259" key="5">
    <source>
        <dbReference type="Pfam" id="PF00850"/>
    </source>
</evidence>
<comment type="caution">
    <text evidence="6">The sequence shown here is derived from an EMBL/GenBank/DDBJ whole genome shotgun (WGS) entry which is preliminary data.</text>
</comment>
<feature type="domain" description="Histone deacetylase" evidence="5">
    <location>
        <begin position="24"/>
        <end position="308"/>
    </location>
</feature>
<protein>
    <recommendedName>
        <fullName evidence="3">Acetoin utilization protein AcuC</fullName>
    </recommendedName>
</protein>
<evidence type="ECO:0000313" key="7">
    <source>
        <dbReference type="Proteomes" id="UP001265259"/>
    </source>
</evidence>
<name>A0ABU3DGF3_9RHOB</name>
<dbReference type="InterPro" id="IPR023696">
    <property type="entry name" value="Ureohydrolase_dom_sf"/>
</dbReference>
<dbReference type="SUPFAM" id="SSF52768">
    <property type="entry name" value="Arginase/deacetylase"/>
    <property type="match status" value="1"/>
</dbReference>
<comment type="pathway">
    <text evidence="1">Ketone degradation; acetoin degradation.</text>
</comment>
<dbReference type="CDD" id="cd09994">
    <property type="entry name" value="HDAC_AcuC_like"/>
    <property type="match status" value="1"/>
</dbReference>
<organism evidence="6 7">
    <name type="scientific">Tropicimonas omnivorans</name>
    <dbReference type="NCBI Taxonomy" id="3075590"/>
    <lineage>
        <taxon>Bacteria</taxon>
        <taxon>Pseudomonadati</taxon>
        <taxon>Pseudomonadota</taxon>
        <taxon>Alphaproteobacteria</taxon>
        <taxon>Rhodobacterales</taxon>
        <taxon>Roseobacteraceae</taxon>
        <taxon>Tropicimonas</taxon>
    </lineage>
</organism>
<sequence>MTADPAPKLIGSEIYRGSSYGAWHPLAIPRVSTVMDLTRALGWVPPGSYIPSPRAKPAALHAWHDPAYVAALQKAEADGEVDEETRRRHDIGTVSNPIFPEIYRRPATAAGGSLLAGELLATGGVIHNPAGGTHHGMPDRAGGFCYLNDPVLGILSLQRNGARRVVYVDIDAHHPDGVAFGFRGEPDVLMISVHEEKRWPFTGALEEREGGSAVNLPVPAGLNDTEFSLIAGELILPLVERFAPDAIVLQCGADAVQEDPLSRLALSNNAHFGMVAALRPLSPRYLVLGGGGYNPWTVGRLWSGVWGTLQGAEMPDRVPAEAEKVLRALSWSRKGRGGPTEALMTTIRDAPREGPIGERVRADVGFLRRREGLA</sequence>
<comment type="similarity">
    <text evidence="2">Belongs to the histone deacetylase family.</text>
</comment>
<accession>A0ABU3DGF3</accession>
<dbReference type="Pfam" id="PF00850">
    <property type="entry name" value="Hist_deacetyl"/>
    <property type="match status" value="1"/>
</dbReference>
<dbReference type="InterPro" id="IPR023801">
    <property type="entry name" value="His_deacetylse_dom"/>
</dbReference>
<dbReference type="EMBL" id="JAVRHL010000002">
    <property type="protein sequence ID" value="MDT0682791.1"/>
    <property type="molecule type" value="Genomic_DNA"/>
</dbReference>
<dbReference type="Gene3D" id="3.40.800.20">
    <property type="entry name" value="Histone deacetylase domain"/>
    <property type="match status" value="1"/>
</dbReference>
<keyword evidence="7" id="KW-1185">Reference proteome</keyword>
<evidence type="ECO:0000256" key="1">
    <source>
        <dbReference type="ARBA" id="ARBA00005101"/>
    </source>
</evidence>
<keyword evidence="4" id="KW-0006">Acetoin catabolism</keyword>
<evidence type="ECO:0000313" key="6">
    <source>
        <dbReference type="EMBL" id="MDT0682791.1"/>
    </source>
</evidence>
<dbReference type="PRINTS" id="PR01270">
    <property type="entry name" value="HDASUPER"/>
</dbReference>
<gene>
    <name evidence="6" type="ORF">RM543_08840</name>
</gene>
<dbReference type="InterPro" id="IPR003085">
    <property type="entry name" value="AcuC"/>
</dbReference>
<evidence type="ECO:0000256" key="4">
    <source>
        <dbReference type="ARBA" id="ARBA00022627"/>
    </source>
</evidence>
<dbReference type="PANTHER" id="PTHR10625">
    <property type="entry name" value="HISTONE DEACETYLASE HDAC1-RELATED"/>
    <property type="match status" value="1"/>
</dbReference>
<evidence type="ECO:0000256" key="2">
    <source>
        <dbReference type="ARBA" id="ARBA00005947"/>
    </source>
</evidence>